<name>A0A0C2J516_9PEZI</name>
<feature type="compositionally biased region" description="Polar residues" evidence="2">
    <location>
        <begin position="1008"/>
        <end position="1035"/>
    </location>
</feature>
<feature type="compositionally biased region" description="Basic and acidic residues" evidence="2">
    <location>
        <begin position="942"/>
        <end position="985"/>
    </location>
</feature>
<dbReference type="Pfam" id="PF01805">
    <property type="entry name" value="Surp"/>
    <property type="match status" value="1"/>
</dbReference>
<reference evidence="4 5" key="1">
    <citation type="journal article" date="2014" name="BMC Genomics">
        <title>Comparative genomics of the major fungal agents of human and animal Sporotrichosis: Sporothrix schenckii and Sporothrix brasiliensis.</title>
        <authorList>
            <person name="Teixeira M.M."/>
            <person name="de Almeida L.G."/>
            <person name="Kubitschek-Barreira P."/>
            <person name="Alves F.L."/>
            <person name="Kioshima E.S."/>
            <person name="Abadio A.K."/>
            <person name="Fernandes L."/>
            <person name="Derengowski L.S."/>
            <person name="Ferreira K.S."/>
            <person name="Souza R.C."/>
            <person name="Ruiz J.C."/>
            <person name="de Andrade N.C."/>
            <person name="Paes H.C."/>
            <person name="Nicola A.M."/>
            <person name="Albuquerque P."/>
            <person name="Gerber A.L."/>
            <person name="Martins V.P."/>
            <person name="Peconick L.D."/>
            <person name="Neto A.V."/>
            <person name="Chaucanez C.B."/>
            <person name="Silva P.A."/>
            <person name="Cunha O.L."/>
            <person name="de Oliveira F.F."/>
            <person name="dos Santos T.C."/>
            <person name="Barros A.L."/>
            <person name="Soares M.A."/>
            <person name="de Oliveira L.M."/>
            <person name="Marini M.M."/>
            <person name="Villalobos-Duno H."/>
            <person name="Cunha M.M."/>
            <person name="de Hoog S."/>
            <person name="da Silveira J.F."/>
            <person name="Henrissat B."/>
            <person name="Nino-Vega G.A."/>
            <person name="Cisalpino P.S."/>
            <person name="Mora-Montes H.M."/>
            <person name="Almeida S.R."/>
            <person name="Stajich J.E."/>
            <person name="Lopes-Bezerra L.M."/>
            <person name="Vasconcelos A.T."/>
            <person name="Felipe M.S."/>
        </authorList>
    </citation>
    <scope>NUCLEOTIDE SEQUENCE [LARGE SCALE GENOMIC DNA]</scope>
    <source>
        <strain evidence="4 5">5110</strain>
    </source>
</reference>
<dbReference type="AlphaFoldDB" id="A0A0C2J516"/>
<gene>
    <name evidence="4" type="ORF">SPBR_05569</name>
</gene>
<dbReference type="EMBL" id="AWTV01000004">
    <property type="protein sequence ID" value="KIH94105.1"/>
    <property type="molecule type" value="Genomic_DNA"/>
</dbReference>
<dbReference type="Proteomes" id="UP000031575">
    <property type="component" value="Unassembled WGS sequence"/>
</dbReference>
<keyword evidence="5" id="KW-1185">Reference proteome</keyword>
<dbReference type="GO" id="GO:0006396">
    <property type="term" value="P:RNA processing"/>
    <property type="evidence" value="ECO:0007669"/>
    <property type="project" value="InterPro"/>
</dbReference>
<dbReference type="GO" id="GO:0003723">
    <property type="term" value="F:RNA binding"/>
    <property type="evidence" value="ECO:0007669"/>
    <property type="project" value="UniProtKB-KW"/>
</dbReference>
<feature type="compositionally biased region" description="Acidic residues" evidence="2">
    <location>
        <begin position="139"/>
        <end position="150"/>
    </location>
</feature>
<feature type="compositionally biased region" description="Polar residues" evidence="2">
    <location>
        <begin position="64"/>
        <end position="84"/>
    </location>
</feature>
<proteinExistence type="predicted"/>
<feature type="domain" description="CID" evidence="3">
    <location>
        <begin position="515"/>
        <end position="706"/>
    </location>
</feature>
<dbReference type="InterPro" id="IPR008942">
    <property type="entry name" value="ENTH_VHS"/>
</dbReference>
<dbReference type="InterPro" id="IPR035967">
    <property type="entry name" value="SWAP/Surp_sf"/>
</dbReference>
<evidence type="ECO:0000313" key="4">
    <source>
        <dbReference type="EMBL" id="KIH94105.1"/>
    </source>
</evidence>
<evidence type="ECO:0000259" key="3">
    <source>
        <dbReference type="PROSITE" id="PS51391"/>
    </source>
</evidence>
<dbReference type="GeneID" id="63678753"/>
<dbReference type="Gene3D" id="1.25.40.90">
    <property type="match status" value="1"/>
</dbReference>
<feature type="compositionally biased region" description="Low complexity" evidence="2">
    <location>
        <begin position="1"/>
        <end position="14"/>
    </location>
</feature>
<dbReference type="PROSITE" id="PS51391">
    <property type="entry name" value="CID"/>
    <property type="match status" value="1"/>
</dbReference>
<feature type="region of interest" description="Disordered" evidence="2">
    <location>
        <begin position="706"/>
        <end position="787"/>
    </location>
</feature>
<evidence type="ECO:0000256" key="2">
    <source>
        <dbReference type="SAM" id="MobiDB-lite"/>
    </source>
</evidence>
<feature type="compositionally biased region" description="Basic and acidic residues" evidence="2">
    <location>
        <begin position="26"/>
        <end position="44"/>
    </location>
</feature>
<dbReference type="PANTHER" id="PTHR23140">
    <property type="entry name" value="RNA PROCESSING PROTEIN LD23810P"/>
    <property type="match status" value="1"/>
</dbReference>
<dbReference type="OrthoDB" id="377209at2759"/>
<feature type="region of interest" description="Disordered" evidence="2">
    <location>
        <begin position="1"/>
        <end position="203"/>
    </location>
</feature>
<feature type="region of interest" description="Disordered" evidence="2">
    <location>
        <begin position="860"/>
        <end position="1056"/>
    </location>
</feature>
<organism evidence="4 5">
    <name type="scientific">Sporothrix brasiliensis 5110</name>
    <dbReference type="NCBI Taxonomy" id="1398154"/>
    <lineage>
        <taxon>Eukaryota</taxon>
        <taxon>Fungi</taxon>
        <taxon>Dikarya</taxon>
        <taxon>Ascomycota</taxon>
        <taxon>Pezizomycotina</taxon>
        <taxon>Sordariomycetes</taxon>
        <taxon>Sordariomycetidae</taxon>
        <taxon>Ophiostomatales</taxon>
        <taxon>Ophiostomataceae</taxon>
        <taxon>Sporothrix</taxon>
    </lineage>
</organism>
<feature type="compositionally biased region" description="Acidic residues" evidence="2">
    <location>
        <begin position="1046"/>
        <end position="1056"/>
    </location>
</feature>
<feature type="compositionally biased region" description="Basic and acidic residues" evidence="2">
    <location>
        <begin position="120"/>
        <end position="134"/>
    </location>
</feature>
<feature type="compositionally biased region" description="Acidic residues" evidence="2">
    <location>
        <begin position="163"/>
        <end position="172"/>
    </location>
</feature>
<feature type="compositionally biased region" description="Polar residues" evidence="2">
    <location>
        <begin position="888"/>
        <end position="900"/>
    </location>
</feature>
<feature type="compositionally biased region" description="Basic and acidic residues" evidence="2">
    <location>
        <begin position="151"/>
        <end position="162"/>
    </location>
</feature>
<dbReference type="InterPro" id="IPR051485">
    <property type="entry name" value="SR-CTD_assoc_factor"/>
</dbReference>
<feature type="compositionally biased region" description="Low complexity" evidence="2">
    <location>
        <begin position="926"/>
        <end position="940"/>
    </location>
</feature>
<comment type="caution">
    <text evidence="4">The sequence shown here is derived from an EMBL/GenBank/DDBJ whole genome shotgun (WGS) entry which is preliminary data.</text>
</comment>
<keyword evidence="1" id="KW-0694">RNA-binding</keyword>
<evidence type="ECO:0000256" key="1">
    <source>
        <dbReference type="ARBA" id="ARBA00022884"/>
    </source>
</evidence>
<dbReference type="HOGENOM" id="CLU_007957_0_0_1"/>
<sequence length="1056" mass="113478">MSYNNNDNSNGGFNVRFPAKQPAKKSIFERQRAEAETKRKREAAETAAVYEDFVKSFDDGGSAPATSEPKQQQHRQQPFSTSLHQPKGGSTAGATGGRRHFSIPASAHGGIRHSGPGNNRPRDGRPGRLSDVRTRLAFGDDDDGDDDDTVDRENGDRTRGRDNDEEGQVVEDDGPRNLTSGAIDRAEEKAASKPTMRLANMPPATSPAAIKALVVGSSRLTVDNVRILPSSGTASTDRKSVAAIVTLAAETAASDIDAAVSAMQNRYLGFGYYLTLHRHLSSAVVAASSTSMATGSSASAQPFGARPVSPVSKTDNAPSTGFAPPGFSQGGGRSFQGGRGMGIPPPATYNSPGTAGGIAHREGILHVPVRAPRDIKKLRMIHKVIEQVLDQGPAFEALLMSRPEVQLQEKWAWLWDARCEAGVWYRYRLWETVTGLGAQHEKSKGHAKGGKYVPLFEGGHAWKTPDNPLPYEFDTSLAELVSDSDYVSSDDSDAEGAENTTAAAAATDDDQETFLNPLEKARLTHLLARLPTTLSKLRKGDIARVTAFAITHASRGANEIVDLIVANVERPLAYTAANPDYRGKQVDEHAHADGGGDALAEADTTTDTDTSSAQLIAVYVVSDILSSSATSGIRHAWRFRQLFDAALHRRNVFALLGRLANKFGWGRMRAEKWKRSIGLVLGHWEGWSVFSAETQAFLVSSFENPPSVGKSGDNDGDEFPPAAADTTTGSTKKSRWKTVETTASAPTADGPAASGFRIVDNTSASSAADGGQMVVDSEHDTSGKEGATTAVTAYNTDNNDDDDEWAYRSDYTDDEALDLACMDDEDIDGEPMGDIGETHLHGIPLTMEEIRALVDDLDDEMSEEGEIATDDDGDEDKDDDYEAYGISDRSSGSGSENAYSNDNDNDNDGGQRGHSRDIAMHDVPHAQGTAALPAAAAATTSIEERDLPRTRQERQEHQEHLEHLEHLEHQEHQEHQEQPGKREPPADTVHPTEITSVSSALPGPSARRASSVQTAQPTSTVHMQVGSSSTASSTFPPRKRMRAADMFDDSGDEGQS</sequence>
<dbReference type="Gene3D" id="1.10.10.790">
    <property type="entry name" value="Surp module"/>
    <property type="match status" value="1"/>
</dbReference>
<accession>A0A0C2J516</accession>
<feature type="compositionally biased region" description="Gly residues" evidence="2">
    <location>
        <begin position="328"/>
        <end position="341"/>
    </location>
</feature>
<dbReference type="VEuPathDB" id="FungiDB:SPBR_05569"/>
<feature type="region of interest" description="Disordered" evidence="2">
    <location>
        <begin position="295"/>
        <end position="355"/>
    </location>
</feature>
<dbReference type="InterPro" id="IPR006569">
    <property type="entry name" value="CID_dom"/>
</dbReference>
<feature type="compositionally biased region" description="Basic and acidic residues" evidence="2">
    <location>
        <begin position="909"/>
        <end position="924"/>
    </location>
</feature>
<dbReference type="InterPro" id="IPR000061">
    <property type="entry name" value="Surp"/>
</dbReference>
<dbReference type="GO" id="GO:0005634">
    <property type="term" value="C:nucleus"/>
    <property type="evidence" value="ECO:0007669"/>
    <property type="project" value="TreeGrafter"/>
</dbReference>
<dbReference type="SUPFAM" id="SSF109905">
    <property type="entry name" value="Surp module (SWAP domain)"/>
    <property type="match status" value="1"/>
</dbReference>
<feature type="compositionally biased region" description="Acidic residues" evidence="2">
    <location>
        <begin position="860"/>
        <end position="882"/>
    </location>
</feature>
<dbReference type="PANTHER" id="PTHR23140:SF0">
    <property type="entry name" value="U2 SNRNP-ASSOCIATED SURP MOTIF-CONTAINING PROTEIN"/>
    <property type="match status" value="1"/>
</dbReference>
<protein>
    <submittedName>
        <fullName evidence="4">U2-associated protein SR140</fullName>
    </submittedName>
</protein>
<dbReference type="RefSeq" id="XP_040622115.1">
    <property type="nucleotide sequence ID" value="XM_040763832.1"/>
</dbReference>
<evidence type="ECO:0000313" key="5">
    <source>
        <dbReference type="Proteomes" id="UP000031575"/>
    </source>
</evidence>